<dbReference type="GO" id="GO:0042802">
    <property type="term" value="F:identical protein binding"/>
    <property type="evidence" value="ECO:0007669"/>
    <property type="project" value="TreeGrafter"/>
</dbReference>
<dbReference type="GO" id="GO:0019262">
    <property type="term" value="P:N-acetylneuraminate catabolic process"/>
    <property type="evidence" value="ECO:0007669"/>
    <property type="project" value="UniProtKB-UniRule"/>
</dbReference>
<dbReference type="NCBIfam" id="TIGR00502">
    <property type="entry name" value="nagB"/>
    <property type="match status" value="1"/>
</dbReference>
<dbReference type="UniPathway" id="UPA00629">
    <property type="reaction ID" value="UER00684"/>
</dbReference>
<dbReference type="Pfam" id="PF01182">
    <property type="entry name" value="Glucosamine_iso"/>
    <property type="match status" value="1"/>
</dbReference>
<keyword evidence="1 2" id="KW-0378">Hydrolase</keyword>
<dbReference type="AlphaFoldDB" id="A0A1J4QI89"/>
<feature type="active site" description="Proton acceptor; for ring-opening step" evidence="2">
    <location>
        <position position="143"/>
    </location>
</feature>
<dbReference type="GO" id="GO:0005975">
    <property type="term" value="P:carbohydrate metabolic process"/>
    <property type="evidence" value="ECO:0007669"/>
    <property type="project" value="InterPro"/>
</dbReference>
<sequence length="267" mass="29922">MRLIPLANADQVGRWAAHYIADRIRAFAPSAERPFVLGLPTGSSPQTCYRELIVLYQAGTLSFRHVVTFNMDEYVGLPPEHPQSYHHFMHENLFRHVDIHPEHIHIPDGNAPDLATECRRYEAAIRRYGGIHLMLGGVGSNGHLAFNEPMSPFDSRTRLCTLTDTTRQHNARFFDHDPDRVPRQALTMGLGTLLEAEEVMILVTGQHKALALQAAVEGDVSPRWPVSVLQRHPGCIMVCDIAATTALRAPLPSEPEQRQPDSLTYLE</sequence>
<feature type="domain" description="Glucosamine/galactosamine-6-phosphate isomerase" evidence="3">
    <location>
        <begin position="9"/>
        <end position="231"/>
    </location>
</feature>
<comment type="catalytic activity">
    <reaction evidence="2">
        <text>alpha-D-glucosamine 6-phosphate + H2O = beta-D-fructose 6-phosphate + NH4(+)</text>
        <dbReference type="Rhea" id="RHEA:12172"/>
        <dbReference type="ChEBI" id="CHEBI:15377"/>
        <dbReference type="ChEBI" id="CHEBI:28938"/>
        <dbReference type="ChEBI" id="CHEBI:57634"/>
        <dbReference type="ChEBI" id="CHEBI:75989"/>
        <dbReference type="EC" id="3.5.99.6"/>
    </reaction>
</comment>
<keyword evidence="2" id="KW-0119">Carbohydrate metabolism</keyword>
<dbReference type="HAMAP" id="MF_01241">
    <property type="entry name" value="GlcN6P_deamin"/>
    <property type="match status" value="1"/>
</dbReference>
<accession>A0A1J4QI89</accession>
<name>A0A1J4QI89_9GAMM</name>
<comment type="caution">
    <text evidence="4">The sequence shown here is derived from an EMBL/GenBank/DDBJ whole genome shotgun (WGS) entry which is preliminary data.</text>
</comment>
<dbReference type="Gene3D" id="3.40.50.1360">
    <property type="match status" value="1"/>
</dbReference>
<dbReference type="InterPro" id="IPR018321">
    <property type="entry name" value="Glucosamine6P_isomerase_CS"/>
</dbReference>
<reference evidence="4 5" key="1">
    <citation type="submission" date="2016-07" db="EMBL/GenBank/DDBJ databases">
        <title>Draft Genome Sequence of Oceanisphaera psychrotolerans, isolated from coastal sediment samples.</title>
        <authorList>
            <person name="Zhuo S."/>
            <person name="Ruan Z."/>
        </authorList>
    </citation>
    <scope>NUCLEOTIDE SEQUENCE [LARGE SCALE GENOMIC DNA]</scope>
    <source>
        <strain evidence="4 5">LAM-WHM-ZC</strain>
    </source>
</reference>
<comment type="subunit">
    <text evidence="2">Homohexamer.</text>
</comment>
<comment type="pathway">
    <text evidence="2">Amino-sugar metabolism; N-acetylneuraminate degradation; D-fructose 6-phosphate from N-acetylneuraminate: step 5/5.</text>
</comment>
<dbReference type="GO" id="GO:0004342">
    <property type="term" value="F:glucosamine-6-phosphate deaminase activity"/>
    <property type="evidence" value="ECO:0007669"/>
    <property type="project" value="UniProtKB-UniRule"/>
</dbReference>
<keyword evidence="5" id="KW-1185">Reference proteome</keyword>
<evidence type="ECO:0000313" key="5">
    <source>
        <dbReference type="Proteomes" id="UP000243073"/>
    </source>
</evidence>
<dbReference type="OrthoDB" id="9791139at2"/>
<organism evidence="4 5">
    <name type="scientific">Oceanisphaera psychrotolerans</name>
    <dbReference type="NCBI Taxonomy" id="1414654"/>
    <lineage>
        <taxon>Bacteria</taxon>
        <taxon>Pseudomonadati</taxon>
        <taxon>Pseudomonadota</taxon>
        <taxon>Gammaproteobacteria</taxon>
        <taxon>Aeromonadales</taxon>
        <taxon>Aeromonadaceae</taxon>
        <taxon>Oceanisphaera</taxon>
    </lineage>
</organism>
<evidence type="ECO:0000259" key="3">
    <source>
        <dbReference type="Pfam" id="PF01182"/>
    </source>
</evidence>
<feature type="active site" description="For ring-opening step" evidence="2">
    <location>
        <position position="148"/>
    </location>
</feature>
<dbReference type="PROSITE" id="PS01161">
    <property type="entry name" value="GLC_GALNAC_ISOMERASE"/>
    <property type="match status" value="1"/>
</dbReference>
<gene>
    <name evidence="2" type="primary">nagB</name>
    <name evidence="4" type="ORF">BFR47_10815</name>
</gene>
<dbReference type="PANTHER" id="PTHR11280:SF5">
    <property type="entry name" value="GLUCOSAMINE-6-PHOSPHATE ISOMERASE"/>
    <property type="match status" value="1"/>
</dbReference>
<dbReference type="STRING" id="1414654.BFR47_10815"/>
<comment type="similarity">
    <text evidence="2">Belongs to the glucosamine/galactosamine-6-phosphate isomerase family. NagB subfamily.</text>
</comment>
<dbReference type="PANTHER" id="PTHR11280">
    <property type="entry name" value="GLUCOSAMINE-6-PHOSPHATE ISOMERASE"/>
    <property type="match status" value="1"/>
</dbReference>
<evidence type="ECO:0000256" key="1">
    <source>
        <dbReference type="ARBA" id="ARBA00022801"/>
    </source>
</evidence>
<feature type="active site" description="For ring-opening step" evidence="2">
    <location>
        <position position="141"/>
    </location>
</feature>
<evidence type="ECO:0000313" key="4">
    <source>
        <dbReference type="EMBL" id="OIN13148.1"/>
    </source>
</evidence>
<dbReference type="InterPro" id="IPR037171">
    <property type="entry name" value="NagB/RpiA_transferase-like"/>
</dbReference>
<dbReference type="CDD" id="cd01399">
    <property type="entry name" value="GlcN6P_deaminase"/>
    <property type="match status" value="1"/>
</dbReference>
<comment type="caution">
    <text evidence="2">Lacks conserved residue(s) required for the propagation of feature annotation.</text>
</comment>
<dbReference type="RefSeq" id="WP_071471726.1">
    <property type="nucleotide sequence ID" value="NZ_MDKE01000007.1"/>
</dbReference>
<protein>
    <recommendedName>
        <fullName evidence="2">Glucosamine-6-phosphate deaminase</fullName>
        <ecNumber evidence="2">3.5.99.6</ecNumber>
    </recommendedName>
    <alternativeName>
        <fullName evidence="2">GlcN6P deaminase</fullName>
        <shortName evidence="2">GNPDA</shortName>
    </alternativeName>
    <alternativeName>
        <fullName evidence="2">Glucosamine-6-phosphate isomerase</fullName>
    </alternativeName>
</protein>
<comment type="function">
    <text evidence="2">Catalyzes the reversible isomerization-deamination of glucosamine 6-phosphate (GlcN6P) to form fructose 6-phosphate (Fru6P) and ammonium ion.</text>
</comment>
<dbReference type="InterPro" id="IPR006148">
    <property type="entry name" value="Glc/Gal-6P_isomerase"/>
</dbReference>
<dbReference type="GO" id="GO:0006043">
    <property type="term" value="P:glucosamine catabolic process"/>
    <property type="evidence" value="ECO:0007669"/>
    <property type="project" value="TreeGrafter"/>
</dbReference>
<dbReference type="Proteomes" id="UP000243073">
    <property type="component" value="Unassembled WGS sequence"/>
</dbReference>
<dbReference type="EC" id="3.5.99.6" evidence="2"/>
<dbReference type="SUPFAM" id="SSF100950">
    <property type="entry name" value="NagB/RpiA/CoA transferase-like"/>
    <property type="match status" value="1"/>
</dbReference>
<dbReference type="GO" id="GO:0005737">
    <property type="term" value="C:cytoplasm"/>
    <property type="evidence" value="ECO:0007669"/>
    <property type="project" value="TreeGrafter"/>
</dbReference>
<dbReference type="GO" id="GO:0006046">
    <property type="term" value="P:N-acetylglucosamine catabolic process"/>
    <property type="evidence" value="ECO:0007669"/>
    <property type="project" value="UniProtKB-UniRule"/>
</dbReference>
<dbReference type="EMBL" id="MDKE01000007">
    <property type="protein sequence ID" value="OIN13148.1"/>
    <property type="molecule type" value="Genomic_DNA"/>
</dbReference>
<evidence type="ECO:0000256" key="2">
    <source>
        <dbReference type="HAMAP-Rule" id="MF_01241"/>
    </source>
</evidence>
<feature type="active site" description="Proton acceptor; for enolization step" evidence="2">
    <location>
        <position position="72"/>
    </location>
</feature>
<proteinExistence type="inferred from homology"/>
<dbReference type="InterPro" id="IPR004547">
    <property type="entry name" value="Glucosamine6P_isomerase"/>
</dbReference>